<comment type="caution">
    <text evidence="3">The sequence shown here is derived from an EMBL/GenBank/DDBJ whole genome shotgun (WGS) entry which is preliminary data.</text>
</comment>
<protein>
    <submittedName>
        <fullName evidence="3">Uncharacterized protein</fullName>
    </submittedName>
</protein>
<dbReference type="SUPFAM" id="SSF48452">
    <property type="entry name" value="TPR-like"/>
    <property type="match status" value="1"/>
</dbReference>
<proteinExistence type="predicted"/>
<dbReference type="InterPro" id="IPR051685">
    <property type="entry name" value="Ycf3/AcsC/BcsC/TPR_MFPF"/>
</dbReference>
<dbReference type="Gene3D" id="1.25.40.10">
    <property type="entry name" value="Tetratricopeptide repeat domain"/>
    <property type="match status" value="1"/>
</dbReference>
<dbReference type="InterPro" id="IPR019734">
    <property type="entry name" value="TPR_rpt"/>
</dbReference>
<accession>A0A0W8F2Z3</accession>
<dbReference type="SMART" id="SM00028">
    <property type="entry name" value="TPR"/>
    <property type="match status" value="2"/>
</dbReference>
<gene>
    <name evidence="3" type="ORF">ASZ90_015178</name>
</gene>
<sequence length="140" mass="15979">MSNGAMAVTEQKKNVWGRREELLNKSDELTLKADLLAFESRYEEAISYYDQALEINPKNPHLWAFKGITLKGGLNRDEEARACWDRAMALDPELEKAVSYTKPEEQSEDTGAGPVICSMSETTRQKILKLMREQAEKEPR</sequence>
<dbReference type="PANTHER" id="PTHR44943:SF8">
    <property type="entry name" value="TPR REPEAT-CONTAINING PROTEIN MJ0263"/>
    <property type="match status" value="1"/>
</dbReference>
<evidence type="ECO:0000256" key="2">
    <source>
        <dbReference type="ARBA" id="ARBA00022803"/>
    </source>
</evidence>
<dbReference type="AlphaFoldDB" id="A0A0W8F2Z3"/>
<keyword evidence="1" id="KW-0677">Repeat</keyword>
<organism evidence="3">
    <name type="scientific">hydrocarbon metagenome</name>
    <dbReference type="NCBI Taxonomy" id="938273"/>
    <lineage>
        <taxon>unclassified sequences</taxon>
        <taxon>metagenomes</taxon>
        <taxon>ecological metagenomes</taxon>
    </lineage>
</organism>
<dbReference type="PANTHER" id="PTHR44943">
    <property type="entry name" value="CELLULOSE SYNTHASE OPERON PROTEIN C"/>
    <property type="match status" value="1"/>
</dbReference>
<dbReference type="EMBL" id="LNQE01001579">
    <property type="protein sequence ID" value="KUG15185.1"/>
    <property type="molecule type" value="Genomic_DNA"/>
</dbReference>
<keyword evidence="2" id="KW-0802">TPR repeat</keyword>
<dbReference type="InterPro" id="IPR011990">
    <property type="entry name" value="TPR-like_helical_dom_sf"/>
</dbReference>
<dbReference type="Pfam" id="PF13181">
    <property type="entry name" value="TPR_8"/>
    <property type="match status" value="1"/>
</dbReference>
<evidence type="ECO:0000313" key="3">
    <source>
        <dbReference type="EMBL" id="KUG15185.1"/>
    </source>
</evidence>
<dbReference type="PROSITE" id="PS50005">
    <property type="entry name" value="TPR"/>
    <property type="match status" value="1"/>
</dbReference>
<name>A0A0W8F2Z3_9ZZZZ</name>
<evidence type="ECO:0000256" key="1">
    <source>
        <dbReference type="ARBA" id="ARBA00022737"/>
    </source>
</evidence>
<reference evidence="3" key="1">
    <citation type="journal article" date="2015" name="Proc. Natl. Acad. Sci. U.S.A.">
        <title>Networks of energetic and metabolic interactions define dynamics in microbial communities.</title>
        <authorList>
            <person name="Embree M."/>
            <person name="Liu J.K."/>
            <person name="Al-Bassam M.M."/>
            <person name="Zengler K."/>
        </authorList>
    </citation>
    <scope>NUCLEOTIDE SEQUENCE</scope>
</reference>